<evidence type="ECO:0000256" key="1">
    <source>
        <dbReference type="ARBA" id="ARBA00004141"/>
    </source>
</evidence>
<evidence type="ECO:0000256" key="6">
    <source>
        <dbReference type="SAM" id="Phobius"/>
    </source>
</evidence>
<proteinExistence type="inferred from homology"/>
<dbReference type="Pfam" id="PF04138">
    <property type="entry name" value="GtrA_DPMS_TM"/>
    <property type="match status" value="1"/>
</dbReference>
<reference evidence="8 9" key="1">
    <citation type="submission" date="2019-08" db="EMBL/GenBank/DDBJ databases">
        <authorList>
            <person name="Peeters C."/>
        </authorList>
    </citation>
    <scope>NUCLEOTIDE SEQUENCE [LARGE SCALE GENOMIC DNA]</scope>
    <source>
        <strain evidence="8 9">LMG 31108</strain>
    </source>
</reference>
<dbReference type="GO" id="GO:0000271">
    <property type="term" value="P:polysaccharide biosynthetic process"/>
    <property type="evidence" value="ECO:0007669"/>
    <property type="project" value="InterPro"/>
</dbReference>
<name>A0A5E4URB1_9BURK</name>
<dbReference type="RefSeq" id="WP_150668858.1">
    <property type="nucleotide sequence ID" value="NZ_CABPSB010000006.1"/>
</dbReference>
<evidence type="ECO:0000256" key="4">
    <source>
        <dbReference type="ARBA" id="ARBA00022989"/>
    </source>
</evidence>
<evidence type="ECO:0000256" key="5">
    <source>
        <dbReference type="ARBA" id="ARBA00023136"/>
    </source>
</evidence>
<keyword evidence="5 6" id="KW-0472">Membrane</keyword>
<organism evidence="8 9">
    <name type="scientific">Pandoraea anhela</name>
    <dbReference type="NCBI Taxonomy" id="2508295"/>
    <lineage>
        <taxon>Bacteria</taxon>
        <taxon>Pseudomonadati</taxon>
        <taxon>Pseudomonadota</taxon>
        <taxon>Betaproteobacteria</taxon>
        <taxon>Burkholderiales</taxon>
        <taxon>Burkholderiaceae</taxon>
        <taxon>Pandoraea</taxon>
    </lineage>
</organism>
<dbReference type="AlphaFoldDB" id="A0A5E4URB1"/>
<dbReference type="PANTHER" id="PTHR38459">
    <property type="entry name" value="PROPHAGE BACTOPRENOL-LINKED GLUCOSE TRANSLOCASE HOMOLOG"/>
    <property type="match status" value="1"/>
</dbReference>
<dbReference type="EMBL" id="CABPSB010000006">
    <property type="protein sequence ID" value="VVE01519.1"/>
    <property type="molecule type" value="Genomic_DNA"/>
</dbReference>
<protein>
    <recommendedName>
        <fullName evidence="7">GtrA/DPMS transmembrane domain-containing protein</fullName>
    </recommendedName>
</protein>
<feature type="domain" description="GtrA/DPMS transmembrane" evidence="7">
    <location>
        <begin position="9"/>
        <end position="122"/>
    </location>
</feature>
<feature type="transmembrane region" description="Helical" evidence="6">
    <location>
        <begin position="103"/>
        <end position="121"/>
    </location>
</feature>
<dbReference type="GO" id="GO:0005886">
    <property type="term" value="C:plasma membrane"/>
    <property type="evidence" value="ECO:0007669"/>
    <property type="project" value="TreeGrafter"/>
</dbReference>
<keyword evidence="9" id="KW-1185">Reference proteome</keyword>
<feature type="transmembrane region" description="Helical" evidence="6">
    <location>
        <begin position="73"/>
        <end position="91"/>
    </location>
</feature>
<comment type="subcellular location">
    <subcellularLocation>
        <location evidence="1">Membrane</location>
        <topology evidence="1">Multi-pass membrane protein</topology>
    </subcellularLocation>
</comment>
<dbReference type="Proteomes" id="UP000406256">
    <property type="component" value="Unassembled WGS sequence"/>
</dbReference>
<dbReference type="PANTHER" id="PTHR38459:SF1">
    <property type="entry name" value="PROPHAGE BACTOPRENOL-LINKED GLUCOSE TRANSLOCASE HOMOLOG"/>
    <property type="match status" value="1"/>
</dbReference>
<comment type="similarity">
    <text evidence="2">Belongs to the GtrA family.</text>
</comment>
<dbReference type="InterPro" id="IPR007267">
    <property type="entry name" value="GtrA_DPMS_TM"/>
</dbReference>
<evidence type="ECO:0000313" key="9">
    <source>
        <dbReference type="Proteomes" id="UP000406256"/>
    </source>
</evidence>
<evidence type="ECO:0000313" key="8">
    <source>
        <dbReference type="EMBL" id="VVE01519.1"/>
    </source>
</evidence>
<feature type="transmembrane region" description="Helical" evidence="6">
    <location>
        <begin position="33"/>
        <end position="53"/>
    </location>
</feature>
<evidence type="ECO:0000256" key="3">
    <source>
        <dbReference type="ARBA" id="ARBA00022692"/>
    </source>
</evidence>
<keyword evidence="4 6" id="KW-1133">Transmembrane helix</keyword>
<evidence type="ECO:0000256" key="2">
    <source>
        <dbReference type="ARBA" id="ARBA00009399"/>
    </source>
</evidence>
<dbReference type="OrthoDB" id="5772132at2"/>
<accession>A0A5E4URB1</accession>
<dbReference type="InterPro" id="IPR051401">
    <property type="entry name" value="GtrA_CellWall_Glycosyl"/>
</dbReference>
<feature type="transmembrane region" description="Helical" evidence="6">
    <location>
        <begin position="7"/>
        <end position="27"/>
    </location>
</feature>
<sequence>MALTRQIVRFGIVGLVSNVVLYGLYVIATSLGVQHTVAMTAVFALGVIQTFVFNKRWSFAYRGPGGGAMLRYVIAYVAAYGINLTAMLLLVDVEGFPHRVVQAVMVVVVAIFMFLAQRFWVFRSRSISV</sequence>
<evidence type="ECO:0000259" key="7">
    <source>
        <dbReference type="Pfam" id="PF04138"/>
    </source>
</evidence>
<keyword evidence="3 6" id="KW-0812">Transmembrane</keyword>
<gene>
    <name evidence="8" type="ORF">PAN31108_02155</name>
</gene>